<feature type="compositionally biased region" description="Pro residues" evidence="1">
    <location>
        <begin position="17"/>
        <end position="68"/>
    </location>
</feature>
<reference evidence="2 4" key="1">
    <citation type="journal article" date="2020" name="Stud. Mycol.">
        <title>101 Dothideomycetes genomes: a test case for predicting lifestyles and emergence of pathogens.</title>
        <authorList>
            <person name="Haridas S."/>
            <person name="Albert R."/>
            <person name="Binder M."/>
            <person name="Bloem J."/>
            <person name="Labutti K."/>
            <person name="Salamov A."/>
            <person name="Andreopoulos B."/>
            <person name="Baker S."/>
            <person name="Barry K."/>
            <person name="Bills G."/>
            <person name="Bluhm B."/>
            <person name="Cannon C."/>
            <person name="Castanera R."/>
            <person name="Culley D."/>
            <person name="Daum C."/>
            <person name="Ezra D."/>
            <person name="Gonzalez J."/>
            <person name="Henrissat B."/>
            <person name="Kuo A."/>
            <person name="Liang C."/>
            <person name="Lipzen A."/>
            <person name="Lutzoni F."/>
            <person name="Magnuson J."/>
            <person name="Mondo S."/>
            <person name="Nolan M."/>
            <person name="Ohm R."/>
            <person name="Pangilinan J."/>
            <person name="Park H.-J."/>
            <person name="Ramirez L."/>
            <person name="Alfaro M."/>
            <person name="Sun H."/>
            <person name="Tritt A."/>
            <person name="Yoshinaga Y."/>
            <person name="Zwiers L.-H."/>
            <person name="Turgeon B."/>
            <person name="Goodwin S."/>
            <person name="Spatafora J."/>
            <person name="Crous P."/>
            <person name="Grigoriev I."/>
        </authorList>
    </citation>
    <scope>NUCLEOTIDE SEQUENCE</scope>
    <source>
        <strain evidence="2 4">CBS 304.34</strain>
    </source>
</reference>
<reference evidence="4" key="3">
    <citation type="submission" date="2025-04" db="UniProtKB">
        <authorList>
            <consortium name="RefSeq"/>
        </authorList>
    </citation>
    <scope>IDENTIFICATION</scope>
    <source>
        <strain evidence="4">CBS 304.34</strain>
    </source>
</reference>
<reference evidence="4" key="2">
    <citation type="submission" date="2020-04" db="EMBL/GenBank/DDBJ databases">
        <authorList>
            <consortium name="NCBI Genome Project"/>
        </authorList>
    </citation>
    <scope>NUCLEOTIDE SEQUENCE</scope>
    <source>
        <strain evidence="4">CBS 304.34</strain>
    </source>
</reference>
<evidence type="ECO:0008006" key="5">
    <source>
        <dbReference type="Google" id="ProtNLM"/>
    </source>
</evidence>
<dbReference type="RefSeq" id="XP_033568524.1">
    <property type="nucleotide sequence ID" value="XM_033727076.1"/>
</dbReference>
<evidence type="ECO:0000313" key="2">
    <source>
        <dbReference type="EMBL" id="KAF2801560.1"/>
    </source>
</evidence>
<protein>
    <recommendedName>
        <fullName evidence="5">Integral membrane protein</fullName>
    </recommendedName>
</protein>
<evidence type="ECO:0000256" key="1">
    <source>
        <dbReference type="SAM" id="MobiDB-lite"/>
    </source>
</evidence>
<dbReference type="OrthoDB" id="5324692at2759"/>
<dbReference type="GeneID" id="54467969"/>
<dbReference type="AlphaFoldDB" id="A0A6A6XYR3"/>
<name>A0A6A6XYR3_9PEZI</name>
<evidence type="ECO:0000313" key="4">
    <source>
        <dbReference type="RefSeq" id="XP_033568524.1"/>
    </source>
</evidence>
<evidence type="ECO:0000313" key="3">
    <source>
        <dbReference type="Proteomes" id="UP000504636"/>
    </source>
</evidence>
<gene>
    <name evidence="2 4" type="ORF">BDZ99DRAFT_553050</name>
</gene>
<accession>A0A6A6XYR3</accession>
<sequence length="689" mass="76994">MGYPPQANHGSTSGPYNPYPSVPPPPPYPRNWGPQPPRQAPPLPPRPLPPPLPPRSPQPPNYGPPPAQNLPAAQPPRMIKDESEIYIRILDPPPNIPAEHSSNYYMLRKCSYPTDIAYPAFWFRTTSVPDFNVCTYCFETHIRNSQFASMFQGTLEPAFPSTRCHFGVPRVLRMLWSLVLQTNKFASLKAYMERRVSLPRCYGSHGVVGSKAEPEGIKWYSPRNNQALGFVACEACYEEQVKGTSFAMNFERCPRAQGPNDTWACDISFSYMLRALNLYSMANMWPSFIASATRRVRLPECVGLSSVKTGTKSWYTTATPIKGAIVCEACYLDHAGLTDFEREFVPYPVDDTTRNQDCNCDFWSLPLKVSMEVARDTYNFSIFWDAFNVFSNNPPCTDKGITDGTWYTLKGGCENFDLCVTCYTGWVKALKLTKHFEPRSSPPPGTNLMCDFNAASPRFAKYINKYAEAISTPNFAAFSNYVHLVATLPNCQTTEFVANRRWWILQNLDPRKTVHVCESCYEDAIRGTALAHILEHTPTPLPQAVMCEMYSANMRARWAALSNSKTPDIEAFVEYCQHRNAVYTQTVPAMKAIVAQAKMRLQQQTMLNATSSFYNAANAITAPSAQIHYGPGGVTGGHLYGNGALGYHWETPYGVQGAVAGQQAMGLVAQGMGDTARVGLLERMWKEVE</sequence>
<keyword evidence="3" id="KW-1185">Reference proteome</keyword>
<organism evidence="2">
    <name type="scientific">Mytilinidion resinicola</name>
    <dbReference type="NCBI Taxonomy" id="574789"/>
    <lineage>
        <taxon>Eukaryota</taxon>
        <taxon>Fungi</taxon>
        <taxon>Dikarya</taxon>
        <taxon>Ascomycota</taxon>
        <taxon>Pezizomycotina</taxon>
        <taxon>Dothideomycetes</taxon>
        <taxon>Pleosporomycetidae</taxon>
        <taxon>Mytilinidiales</taxon>
        <taxon>Mytilinidiaceae</taxon>
        <taxon>Mytilinidion</taxon>
    </lineage>
</organism>
<feature type="region of interest" description="Disordered" evidence="1">
    <location>
        <begin position="1"/>
        <end position="74"/>
    </location>
</feature>
<proteinExistence type="predicted"/>
<dbReference type="EMBL" id="MU003729">
    <property type="protein sequence ID" value="KAF2801560.1"/>
    <property type="molecule type" value="Genomic_DNA"/>
</dbReference>
<dbReference type="Proteomes" id="UP000504636">
    <property type="component" value="Unplaced"/>
</dbReference>